<sequence length="237" mass="27033">MRDDLKSLRITYKELQDLTNLPVDNQLPIITDSLYQLGKLLLVKVQGSEGATAVFISSSILIFTYLLFDWLVKELVVWITLPSWILLILTLGCLSVVSQGVLYLWWKYKTHFLKKNMTSSLKVLLNDVSRYNSVIHAIDINDQIEAAGNPAVGIQNRDKVIRSLKFTKLDLVRALKTERILRENKAFILTNSDLFTHDLSSLSTMAVSEKAAEHDRLLNEALQIAMDIKQEMKKLQD</sequence>
<evidence type="ECO:0000313" key="3">
    <source>
        <dbReference type="Proteomes" id="UP000516013"/>
    </source>
</evidence>
<evidence type="ECO:0000313" key="2">
    <source>
        <dbReference type="EMBL" id="QNP29338.1"/>
    </source>
</evidence>
<keyword evidence="1" id="KW-0812">Transmembrane</keyword>
<dbReference type="Proteomes" id="UP000516013">
    <property type="component" value="Chromosome"/>
</dbReference>
<keyword evidence="3" id="KW-1185">Reference proteome</keyword>
<protein>
    <submittedName>
        <fullName evidence="2">Uncharacterized protein</fullName>
    </submittedName>
</protein>
<name>A0A7H0EZX2_9CYAN</name>
<dbReference type="KEGG" id="ccur:IAR63_16115"/>
<dbReference type="AlphaFoldDB" id="A0A7H0EZX2"/>
<reference evidence="2 3" key="1">
    <citation type="submission" date="2020-08" db="EMBL/GenBank/DDBJ databases">
        <title>Complete genome sequence of Raphidiopsis curvispora isolated from drinking water reservoir in South Korea.</title>
        <authorList>
            <person name="Jeong J."/>
        </authorList>
    </citation>
    <scope>NUCLEOTIDE SEQUENCE [LARGE SCALE GENOMIC DNA]</scope>
    <source>
        <strain evidence="2 3">GIHE-G1</strain>
    </source>
</reference>
<keyword evidence="1" id="KW-1133">Transmembrane helix</keyword>
<feature type="transmembrane region" description="Helical" evidence="1">
    <location>
        <begin position="84"/>
        <end position="106"/>
    </location>
</feature>
<gene>
    <name evidence="2" type="ORF">IAR63_16115</name>
</gene>
<keyword evidence="1" id="KW-0472">Membrane</keyword>
<dbReference type="EMBL" id="CP060822">
    <property type="protein sequence ID" value="QNP29338.1"/>
    <property type="molecule type" value="Genomic_DNA"/>
</dbReference>
<feature type="transmembrane region" description="Helical" evidence="1">
    <location>
        <begin position="51"/>
        <end position="72"/>
    </location>
</feature>
<evidence type="ECO:0000256" key="1">
    <source>
        <dbReference type="SAM" id="Phobius"/>
    </source>
</evidence>
<accession>A0A7H0EZX2</accession>
<dbReference type="RefSeq" id="WP_187705974.1">
    <property type="nucleotide sequence ID" value="NZ_CP060822.1"/>
</dbReference>
<organism evidence="2 3">
    <name type="scientific">Cylindrospermopsis curvispora GIHE-G1</name>
    <dbReference type="NCBI Taxonomy" id="2666332"/>
    <lineage>
        <taxon>Bacteria</taxon>
        <taxon>Bacillati</taxon>
        <taxon>Cyanobacteriota</taxon>
        <taxon>Cyanophyceae</taxon>
        <taxon>Nostocales</taxon>
        <taxon>Aphanizomenonaceae</taxon>
        <taxon>Cylindrospermopsis</taxon>
    </lineage>
</organism>
<proteinExistence type="predicted"/>